<reference evidence="1" key="1">
    <citation type="submission" date="2016-01" db="EMBL/GenBank/DDBJ databases">
        <authorList>
            <person name="Mcilroy J.S."/>
            <person name="Karst M S."/>
            <person name="Albertsen M."/>
        </authorList>
    </citation>
    <scope>NUCLEOTIDE SEQUENCE</scope>
    <source>
        <strain evidence="1">Cfx-K</strain>
    </source>
</reference>
<dbReference type="InterPro" id="IPR038573">
    <property type="entry name" value="BrnT_sf"/>
</dbReference>
<evidence type="ECO:0008006" key="3">
    <source>
        <dbReference type="Google" id="ProtNLM"/>
    </source>
</evidence>
<dbReference type="AlphaFoldDB" id="A0A160T3C3"/>
<dbReference type="Pfam" id="PF04365">
    <property type="entry name" value="BrnT_toxin"/>
    <property type="match status" value="1"/>
</dbReference>
<gene>
    <name evidence="1" type="ORF">CFX0092_A1600</name>
</gene>
<sequence>MEFEWDPAKAVANLRKHGVSFDEAATVLADSLSLTVPDPDHSQDEERYITVGLSISRRLLLVAHTDRDRRIRLISARELTATERIAYEHGNF</sequence>
<dbReference type="RefSeq" id="WP_095042970.1">
    <property type="nucleotide sequence ID" value="NZ_LN890655.1"/>
</dbReference>
<keyword evidence="2" id="KW-1185">Reference proteome</keyword>
<proteinExistence type="predicted"/>
<dbReference type="KEGG" id="pbf:CFX0092_A1600"/>
<name>A0A160T3C3_9CHLR</name>
<protein>
    <recommendedName>
        <fullName evidence="3">BrnT family toxin</fullName>
    </recommendedName>
</protein>
<dbReference type="Gene3D" id="3.10.450.530">
    <property type="entry name" value="Ribonuclease toxin, BrnT, of type II toxin-antitoxin system"/>
    <property type="match status" value="1"/>
</dbReference>
<evidence type="ECO:0000313" key="1">
    <source>
        <dbReference type="EMBL" id="CUS03478.2"/>
    </source>
</evidence>
<dbReference type="Proteomes" id="UP000215027">
    <property type="component" value="Chromosome I"/>
</dbReference>
<dbReference type="OrthoDB" id="9802417at2"/>
<evidence type="ECO:0000313" key="2">
    <source>
        <dbReference type="Proteomes" id="UP000215027"/>
    </source>
</evidence>
<accession>A0A160T3C3</accession>
<dbReference type="InterPro" id="IPR007460">
    <property type="entry name" value="BrnT_toxin"/>
</dbReference>
<organism evidence="1 2">
    <name type="scientific">Candidatus Promineifilum breve</name>
    <dbReference type="NCBI Taxonomy" id="1806508"/>
    <lineage>
        <taxon>Bacteria</taxon>
        <taxon>Bacillati</taxon>
        <taxon>Chloroflexota</taxon>
        <taxon>Ardenticatenia</taxon>
        <taxon>Candidatus Promineifilales</taxon>
        <taxon>Candidatus Promineifilaceae</taxon>
        <taxon>Candidatus Promineifilum</taxon>
    </lineage>
</organism>
<dbReference type="EMBL" id="LN890655">
    <property type="protein sequence ID" value="CUS03478.2"/>
    <property type="molecule type" value="Genomic_DNA"/>
</dbReference>